<organism evidence="7 8">
    <name type="scientific">Campylobacter avium LMG 24591</name>
    <dbReference type="NCBI Taxonomy" id="522484"/>
    <lineage>
        <taxon>Bacteria</taxon>
        <taxon>Pseudomonadati</taxon>
        <taxon>Campylobacterota</taxon>
        <taxon>Epsilonproteobacteria</taxon>
        <taxon>Campylobacterales</taxon>
        <taxon>Campylobacteraceae</taxon>
        <taxon>Campylobacter</taxon>
    </lineage>
</organism>
<protein>
    <submittedName>
        <fullName evidence="7">DL-methionine ABC transporter MetINQ, substrate-binding protein</fullName>
    </submittedName>
</protein>
<proteinExistence type="inferred from homology"/>
<evidence type="ECO:0000256" key="4">
    <source>
        <dbReference type="ARBA" id="ARBA00023136"/>
    </source>
</evidence>
<dbReference type="Gene3D" id="3.40.190.10">
    <property type="entry name" value="Periplasmic binding protein-like II"/>
    <property type="match status" value="2"/>
</dbReference>
<evidence type="ECO:0000313" key="7">
    <source>
        <dbReference type="EMBL" id="ASQ30698.1"/>
    </source>
</evidence>
<evidence type="ECO:0000256" key="3">
    <source>
        <dbReference type="ARBA" id="ARBA00022729"/>
    </source>
</evidence>
<evidence type="ECO:0000256" key="1">
    <source>
        <dbReference type="ARBA" id="ARBA00004635"/>
    </source>
</evidence>
<dbReference type="PIRSF" id="PIRSF002854">
    <property type="entry name" value="MetQ"/>
    <property type="match status" value="1"/>
</dbReference>
<dbReference type="RefSeq" id="WP_094325451.1">
    <property type="nucleotide sequence ID" value="NZ_CP022347.1"/>
</dbReference>
<evidence type="ECO:0000256" key="5">
    <source>
        <dbReference type="ARBA" id="ARBA00023139"/>
    </source>
</evidence>
<comment type="subcellular location">
    <subcellularLocation>
        <location evidence="1">Membrane</location>
        <topology evidence="1">Lipid-anchor</topology>
    </subcellularLocation>
</comment>
<dbReference type="AlphaFoldDB" id="A0A222MY85"/>
<dbReference type="GO" id="GO:0016020">
    <property type="term" value="C:membrane"/>
    <property type="evidence" value="ECO:0007669"/>
    <property type="project" value="UniProtKB-SubCell"/>
</dbReference>
<name>A0A222MY85_9BACT</name>
<keyword evidence="3" id="KW-0732">Signal</keyword>
<gene>
    <name evidence="7" type="primary">metQ3</name>
    <name evidence="7" type="ORF">CAV_1046</name>
</gene>
<keyword evidence="6" id="KW-0449">Lipoprotein</keyword>
<dbReference type="PANTHER" id="PTHR30429">
    <property type="entry name" value="D-METHIONINE-BINDING LIPOPROTEIN METQ"/>
    <property type="match status" value="1"/>
</dbReference>
<comment type="similarity">
    <text evidence="2">Belongs to the NlpA lipoprotein family.</text>
</comment>
<evidence type="ECO:0000313" key="8">
    <source>
        <dbReference type="Proteomes" id="UP000201169"/>
    </source>
</evidence>
<keyword evidence="8" id="KW-1185">Reference proteome</keyword>
<keyword evidence="5" id="KW-0564">Palmitate</keyword>
<dbReference type="PANTHER" id="PTHR30429:SF0">
    <property type="entry name" value="METHIONINE-BINDING LIPOPROTEIN METQ"/>
    <property type="match status" value="1"/>
</dbReference>
<evidence type="ECO:0000256" key="2">
    <source>
        <dbReference type="ARBA" id="ARBA00008973"/>
    </source>
</evidence>
<dbReference type="OrthoDB" id="9812878at2"/>
<sequence length="253" mass="28482">MKKIFAFLLFLNFLLASDKSIIIGSTPTPYGEILAFSKSLFEAKGYKLEHKEFSDYVTPNLALDSKELDANLYQHKPFLDDFNHNKGTKLENIGTVILIPMAIYSKNIKNLKDLKDGSVVSLPNDPTNESRALELLEKASLIKVKNKPLKTALDIVENKKNLKFKPLKAAQLPRSLDDVDIAVIPANYALGASLKPYKDGLFVENDKNYAIVIAVRKEDLSSEKTKVIKEVLQSKEMKEYIKKTFSDSLIPIF</sequence>
<dbReference type="SUPFAM" id="SSF53850">
    <property type="entry name" value="Periplasmic binding protein-like II"/>
    <property type="match status" value="1"/>
</dbReference>
<dbReference type="InterPro" id="IPR004872">
    <property type="entry name" value="Lipoprotein_NlpA"/>
</dbReference>
<evidence type="ECO:0000256" key="6">
    <source>
        <dbReference type="ARBA" id="ARBA00023288"/>
    </source>
</evidence>
<keyword evidence="4" id="KW-0472">Membrane</keyword>
<dbReference type="Proteomes" id="UP000201169">
    <property type="component" value="Chromosome"/>
</dbReference>
<dbReference type="EMBL" id="CP022347">
    <property type="protein sequence ID" value="ASQ30698.1"/>
    <property type="molecule type" value="Genomic_DNA"/>
</dbReference>
<dbReference type="KEGG" id="cavi:CAV_1046"/>
<reference evidence="7 8" key="1">
    <citation type="submission" date="2017-07" db="EMBL/GenBank/DDBJ databases">
        <title>Analysis of two Campylobacter avium genomes and identification of a novel hippuricase gene.</title>
        <authorList>
            <person name="Miller W.G."/>
            <person name="Chapman M.H."/>
            <person name="Yee E."/>
            <person name="Revez J."/>
            <person name="Bono J.L."/>
            <person name="Rossi M."/>
        </authorList>
    </citation>
    <scope>NUCLEOTIDE SEQUENCE [LARGE SCALE GENOMIC DNA]</scope>
    <source>
        <strain evidence="7 8">LMG 24591</strain>
    </source>
</reference>
<dbReference type="Pfam" id="PF03180">
    <property type="entry name" value="Lipoprotein_9"/>
    <property type="match status" value="1"/>
</dbReference>
<accession>A0A222MY85</accession>